<sequence length="65" mass="7362">MDYNKIRKFCRVFRIFIGLALIATGVITGIYWFYLGVIPLIAGIANFCPLCIISKKCDMPNNSED</sequence>
<dbReference type="AlphaFoldDB" id="H1FZB5"/>
<dbReference type="eggNOG" id="ENOG50319FT">
    <property type="taxonomic scope" value="Bacteria"/>
</dbReference>
<evidence type="ECO:0000256" key="1">
    <source>
        <dbReference type="SAM" id="Phobius"/>
    </source>
</evidence>
<dbReference type="InterPro" id="IPR021309">
    <property type="entry name" value="YgaP-like_TM"/>
</dbReference>
<feature type="transmembrane region" description="Helical" evidence="1">
    <location>
        <begin position="12"/>
        <end position="31"/>
    </location>
</feature>
<dbReference type="HOGENOM" id="CLU_176022_4_1_7"/>
<keyword evidence="4" id="KW-1185">Reference proteome</keyword>
<dbReference type="Pfam" id="PF11127">
    <property type="entry name" value="YgaP-like_TM"/>
    <property type="match status" value="1"/>
</dbReference>
<keyword evidence="1" id="KW-0812">Transmembrane</keyword>
<dbReference type="Proteomes" id="UP000006431">
    <property type="component" value="Unassembled WGS sequence"/>
</dbReference>
<protein>
    <recommendedName>
        <fullName evidence="2">Inner membrane protein YgaP-like transmembrane domain-containing protein</fullName>
    </recommendedName>
</protein>
<reference evidence="3 4" key="1">
    <citation type="journal article" date="2012" name="Proc. Natl. Acad. Sci. U.S.A.">
        <title>Genome and physiology of a model Epsilonproteobacterium responsible for sulfide detoxification in marine oxygen depletion zones.</title>
        <authorList>
            <person name="Grote J."/>
            <person name="Schott T."/>
            <person name="Bruckner C.G."/>
            <person name="Glockner F.O."/>
            <person name="Jost G."/>
            <person name="Teeling H."/>
            <person name="Labrenz M."/>
            <person name="Jurgens K."/>
        </authorList>
    </citation>
    <scope>NUCLEOTIDE SEQUENCE [LARGE SCALE GENOMIC DNA]</scope>
    <source>
        <strain evidence="3 4">GD1</strain>
    </source>
</reference>
<dbReference type="OrthoDB" id="9804804at2"/>
<keyword evidence="1" id="KW-1133">Transmembrane helix</keyword>
<dbReference type="STRING" id="929558.SMGD1_1205"/>
<organism evidence="3 4">
    <name type="scientific">Sulfurimonas gotlandica (strain DSM 19862 / JCM 16533 / GD1)</name>
    <dbReference type="NCBI Taxonomy" id="929558"/>
    <lineage>
        <taxon>Bacteria</taxon>
        <taxon>Pseudomonadati</taxon>
        <taxon>Campylobacterota</taxon>
        <taxon>Epsilonproteobacteria</taxon>
        <taxon>Campylobacterales</taxon>
        <taxon>Sulfurimonadaceae</taxon>
        <taxon>Sulfurimonas</taxon>
    </lineage>
</organism>
<dbReference type="EMBL" id="AFRZ01000001">
    <property type="protein sequence ID" value="EHP29729.1"/>
    <property type="molecule type" value="Genomic_DNA"/>
</dbReference>
<evidence type="ECO:0000259" key="2">
    <source>
        <dbReference type="Pfam" id="PF11127"/>
    </source>
</evidence>
<gene>
    <name evidence="3" type="ORF">SMGD1_1205</name>
</gene>
<evidence type="ECO:0000313" key="3">
    <source>
        <dbReference type="EMBL" id="EHP29729.1"/>
    </source>
</evidence>
<name>H1FZB5_SULGG</name>
<dbReference type="PATRIC" id="fig|929558.5.peg.1197"/>
<comment type="caution">
    <text evidence="3">The sequence shown here is derived from an EMBL/GenBank/DDBJ whole genome shotgun (WGS) entry which is preliminary data.</text>
</comment>
<accession>H1FZB5</accession>
<dbReference type="RefSeq" id="WP_008340913.1">
    <property type="nucleotide sequence ID" value="NZ_AFRZ01000001.1"/>
</dbReference>
<feature type="domain" description="Inner membrane protein YgaP-like transmembrane" evidence="2">
    <location>
        <begin position="11"/>
        <end position="53"/>
    </location>
</feature>
<proteinExistence type="predicted"/>
<keyword evidence="1" id="KW-0472">Membrane</keyword>
<evidence type="ECO:0000313" key="4">
    <source>
        <dbReference type="Proteomes" id="UP000006431"/>
    </source>
</evidence>